<dbReference type="AlphaFoldDB" id="A0AAJ0HJ01"/>
<reference evidence="1" key="2">
    <citation type="submission" date="2023-06" db="EMBL/GenBank/DDBJ databases">
        <authorList>
            <consortium name="Lawrence Berkeley National Laboratory"/>
            <person name="Haridas S."/>
            <person name="Hensen N."/>
            <person name="Bonometti L."/>
            <person name="Westerberg I."/>
            <person name="Brannstrom I.O."/>
            <person name="Guillou S."/>
            <person name="Cros-Aarteil S."/>
            <person name="Calhoun S."/>
            <person name="Kuo A."/>
            <person name="Mondo S."/>
            <person name="Pangilinan J."/>
            <person name="Riley R."/>
            <person name="Labutti K."/>
            <person name="Andreopoulos B."/>
            <person name="Lipzen A."/>
            <person name="Chen C."/>
            <person name="Yanf M."/>
            <person name="Daum C."/>
            <person name="Ng V."/>
            <person name="Clum A."/>
            <person name="Steindorff A."/>
            <person name="Ohm R."/>
            <person name="Martin F."/>
            <person name="Silar P."/>
            <person name="Natvig D."/>
            <person name="Lalanne C."/>
            <person name="Gautier V."/>
            <person name="Ament-Velasquez S.L."/>
            <person name="Kruys A."/>
            <person name="Hutchinson M.I."/>
            <person name="Powell A.J."/>
            <person name="Barry K."/>
            <person name="Miller A.N."/>
            <person name="Grigoriev I.V."/>
            <person name="Debuchy R."/>
            <person name="Gladieux P."/>
            <person name="Thoren M.H."/>
            <person name="Johannesson H."/>
        </authorList>
    </citation>
    <scope>NUCLEOTIDE SEQUENCE</scope>
    <source>
        <strain evidence="1">CBS 955.72</strain>
    </source>
</reference>
<accession>A0AAJ0HJ01</accession>
<sequence>MPSKLGVNLLALSQGHPNHTLSQLLDTATKESFQGVELHHYDLFLLSQLPSTSNSSSNAANMNRSTDSSILALNLEQISPPPATYASSPSNPSSTSRHLRTDIIQLQSNALPSPELSLNTSLIASDLRSAAKLGLACHPPVRFVWNVSLRVRSSWEQRKCSCKVT</sequence>
<organism evidence="1 2">
    <name type="scientific">Lasiosphaeria hispida</name>
    <dbReference type="NCBI Taxonomy" id="260671"/>
    <lineage>
        <taxon>Eukaryota</taxon>
        <taxon>Fungi</taxon>
        <taxon>Dikarya</taxon>
        <taxon>Ascomycota</taxon>
        <taxon>Pezizomycotina</taxon>
        <taxon>Sordariomycetes</taxon>
        <taxon>Sordariomycetidae</taxon>
        <taxon>Sordariales</taxon>
        <taxon>Lasiosphaeriaceae</taxon>
        <taxon>Lasiosphaeria</taxon>
    </lineage>
</organism>
<name>A0AAJ0HJ01_9PEZI</name>
<dbReference type="Proteomes" id="UP001275084">
    <property type="component" value="Unassembled WGS sequence"/>
</dbReference>
<protein>
    <submittedName>
        <fullName evidence="1">Uncharacterized protein</fullName>
    </submittedName>
</protein>
<proteinExistence type="predicted"/>
<keyword evidence="2" id="KW-1185">Reference proteome</keyword>
<gene>
    <name evidence="1" type="ORF">B0T25DRAFT_607682</name>
</gene>
<evidence type="ECO:0000313" key="2">
    <source>
        <dbReference type="Proteomes" id="UP001275084"/>
    </source>
</evidence>
<evidence type="ECO:0000313" key="1">
    <source>
        <dbReference type="EMBL" id="KAK3353390.1"/>
    </source>
</evidence>
<reference evidence="1" key="1">
    <citation type="journal article" date="2023" name="Mol. Phylogenet. Evol.">
        <title>Genome-scale phylogeny and comparative genomics of the fungal order Sordariales.</title>
        <authorList>
            <person name="Hensen N."/>
            <person name="Bonometti L."/>
            <person name="Westerberg I."/>
            <person name="Brannstrom I.O."/>
            <person name="Guillou S."/>
            <person name="Cros-Aarteil S."/>
            <person name="Calhoun S."/>
            <person name="Haridas S."/>
            <person name="Kuo A."/>
            <person name="Mondo S."/>
            <person name="Pangilinan J."/>
            <person name="Riley R."/>
            <person name="LaButti K."/>
            <person name="Andreopoulos B."/>
            <person name="Lipzen A."/>
            <person name="Chen C."/>
            <person name="Yan M."/>
            <person name="Daum C."/>
            <person name="Ng V."/>
            <person name="Clum A."/>
            <person name="Steindorff A."/>
            <person name="Ohm R.A."/>
            <person name="Martin F."/>
            <person name="Silar P."/>
            <person name="Natvig D.O."/>
            <person name="Lalanne C."/>
            <person name="Gautier V."/>
            <person name="Ament-Velasquez S.L."/>
            <person name="Kruys A."/>
            <person name="Hutchinson M.I."/>
            <person name="Powell A.J."/>
            <person name="Barry K."/>
            <person name="Miller A.N."/>
            <person name="Grigoriev I.V."/>
            <person name="Debuchy R."/>
            <person name="Gladieux P."/>
            <person name="Hiltunen Thoren M."/>
            <person name="Johannesson H."/>
        </authorList>
    </citation>
    <scope>NUCLEOTIDE SEQUENCE</scope>
    <source>
        <strain evidence="1">CBS 955.72</strain>
    </source>
</reference>
<dbReference type="EMBL" id="JAUIQD010000004">
    <property type="protein sequence ID" value="KAK3353390.1"/>
    <property type="molecule type" value="Genomic_DNA"/>
</dbReference>
<comment type="caution">
    <text evidence="1">The sequence shown here is derived from an EMBL/GenBank/DDBJ whole genome shotgun (WGS) entry which is preliminary data.</text>
</comment>